<evidence type="ECO:0000256" key="1">
    <source>
        <dbReference type="SAM" id="MobiDB-lite"/>
    </source>
</evidence>
<keyword evidence="4" id="KW-1185">Reference proteome</keyword>
<feature type="compositionally biased region" description="Polar residues" evidence="1">
    <location>
        <begin position="141"/>
        <end position="163"/>
    </location>
</feature>
<gene>
    <name evidence="3" type="ORF">L2A60_12145</name>
</gene>
<organism evidence="3 4">
    <name type="scientific">Acidiphilium iwatense</name>
    <dbReference type="NCBI Taxonomy" id="768198"/>
    <lineage>
        <taxon>Bacteria</taxon>
        <taxon>Pseudomonadati</taxon>
        <taxon>Pseudomonadota</taxon>
        <taxon>Alphaproteobacteria</taxon>
        <taxon>Acetobacterales</taxon>
        <taxon>Acidocellaceae</taxon>
        <taxon>Acidiphilium</taxon>
    </lineage>
</organism>
<dbReference type="InterPro" id="IPR029068">
    <property type="entry name" value="Glyas_Bleomycin-R_OHBP_Dase"/>
</dbReference>
<proteinExistence type="predicted"/>
<dbReference type="PANTHER" id="PTHR41294:SF1">
    <property type="entry name" value="CADMIUM-INDUCED PROTEIN CADI"/>
    <property type="match status" value="1"/>
</dbReference>
<dbReference type="PROSITE" id="PS51819">
    <property type="entry name" value="VOC"/>
    <property type="match status" value="1"/>
</dbReference>
<feature type="region of interest" description="Disordered" evidence="1">
    <location>
        <begin position="138"/>
        <end position="163"/>
    </location>
</feature>
<sequence length="163" mass="18259">MKRLHVHVSVDNLAASIRFYSAVFATEPVVVKSDYAKWMLDDPRANFAISTRGSRTGLNHLGIQVETPEELQEVYARLQHAERPVFEEGQTICCYARSEKAWISDPQGLRWETFRTYGDSTTYGNDPDPESIRVAVESSALPKTSNDSCCASKQETANRQADA</sequence>
<evidence type="ECO:0000313" key="3">
    <source>
        <dbReference type="EMBL" id="MCF3947428.1"/>
    </source>
</evidence>
<name>A0ABS9DXL3_9PROT</name>
<dbReference type="InterPro" id="IPR037523">
    <property type="entry name" value="VOC_core"/>
</dbReference>
<dbReference type="NCBIfam" id="NF041414">
    <property type="entry name" value="ArsI_CadI_VOC"/>
    <property type="match status" value="1"/>
</dbReference>
<dbReference type="InterPro" id="IPR004360">
    <property type="entry name" value="Glyas_Fos-R_dOase_dom"/>
</dbReference>
<protein>
    <submittedName>
        <fullName evidence="3">Glyoxalase/bleomycin resistance/dioxygenase family protein</fullName>
    </submittedName>
</protein>
<dbReference type="SUPFAM" id="SSF54593">
    <property type="entry name" value="Glyoxalase/Bleomycin resistance protein/Dihydroxybiphenyl dioxygenase"/>
    <property type="match status" value="1"/>
</dbReference>
<dbReference type="InterPro" id="IPR052393">
    <property type="entry name" value="Cadmium-induced_rsp"/>
</dbReference>
<dbReference type="Pfam" id="PF00903">
    <property type="entry name" value="Glyoxalase"/>
    <property type="match status" value="1"/>
</dbReference>
<dbReference type="EMBL" id="JAKGBZ010000023">
    <property type="protein sequence ID" value="MCF3947428.1"/>
    <property type="molecule type" value="Genomic_DNA"/>
</dbReference>
<dbReference type="RefSeq" id="WP_235704658.1">
    <property type="nucleotide sequence ID" value="NZ_JAKGBZ010000023.1"/>
</dbReference>
<dbReference type="PANTHER" id="PTHR41294">
    <property type="entry name" value="CADMIUM-INDUCED PROTEIN CADI"/>
    <property type="match status" value="1"/>
</dbReference>
<comment type="caution">
    <text evidence="3">The sequence shown here is derived from an EMBL/GenBank/DDBJ whole genome shotgun (WGS) entry which is preliminary data.</text>
</comment>
<dbReference type="Proteomes" id="UP001521209">
    <property type="component" value="Unassembled WGS sequence"/>
</dbReference>
<accession>A0ABS9DXL3</accession>
<dbReference type="Gene3D" id="3.10.180.10">
    <property type="entry name" value="2,3-Dihydroxybiphenyl 1,2-Dioxygenase, domain 1"/>
    <property type="match status" value="1"/>
</dbReference>
<evidence type="ECO:0000313" key="4">
    <source>
        <dbReference type="Proteomes" id="UP001521209"/>
    </source>
</evidence>
<evidence type="ECO:0000259" key="2">
    <source>
        <dbReference type="PROSITE" id="PS51819"/>
    </source>
</evidence>
<feature type="domain" description="VOC" evidence="2">
    <location>
        <begin position="2"/>
        <end position="116"/>
    </location>
</feature>
<reference evidence="3 4" key="1">
    <citation type="submission" date="2022-01" db="EMBL/GenBank/DDBJ databases">
        <authorList>
            <person name="Won M."/>
            <person name="Kim S.-J."/>
            <person name="Kwon S.-W."/>
        </authorList>
    </citation>
    <scope>NUCLEOTIDE SEQUENCE [LARGE SCALE GENOMIC DNA]</scope>
    <source>
        <strain evidence="3 4">KCTC 23505</strain>
    </source>
</reference>
<dbReference type="InterPro" id="IPR049789">
    <property type="entry name" value="ArsI/CadI-like"/>
</dbReference>